<dbReference type="PANTHER" id="PTHR46577:SF1">
    <property type="entry name" value="HTH-TYPE TRANSCRIPTIONAL REGULATORY PROTEIN GABR"/>
    <property type="match status" value="1"/>
</dbReference>
<organism evidence="8 9">
    <name type="scientific">Aquabacterium lacunae</name>
    <dbReference type="NCBI Taxonomy" id="2528630"/>
    <lineage>
        <taxon>Bacteria</taxon>
        <taxon>Pseudomonadati</taxon>
        <taxon>Pseudomonadota</taxon>
        <taxon>Betaproteobacteria</taxon>
        <taxon>Burkholderiales</taxon>
        <taxon>Aquabacterium</taxon>
    </lineage>
</organism>
<keyword evidence="9" id="KW-1185">Reference proteome</keyword>
<dbReference type="CDD" id="cd00609">
    <property type="entry name" value="AAT_like"/>
    <property type="match status" value="1"/>
</dbReference>
<dbReference type="InterPro" id="IPR051446">
    <property type="entry name" value="HTH_trans_reg/aminotransferase"/>
</dbReference>
<accession>A0A4V6MTR0</accession>
<evidence type="ECO:0000259" key="7">
    <source>
        <dbReference type="PROSITE" id="PS50949"/>
    </source>
</evidence>
<dbReference type="GO" id="GO:0008483">
    <property type="term" value="F:transaminase activity"/>
    <property type="evidence" value="ECO:0007669"/>
    <property type="project" value="UniProtKB-KW"/>
</dbReference>
<dbReference type="SMART" id="SM00345">
    <property type="entry name" value="HTH_GNTR"/>
    <property type="match status" value="1"/>
</dbReference>
<dbReference type="SUPFAM" id="SSF46785">
    <property type="entry name" value="Winged helix' DNA-binding domain"/>
    <property type="match status" value="1"/>
</dbReference>
<reference evidence="8 9" key="1">
    <citation type="submission" date="2019-02" db="EMBL/GenBank/DDBJ databases">
        <title>Aquabacterium sp. strain KMB7.</title>
        <authorList>
            <person name="Chen W.-M."/>
        </authorList>
    </citation>
    <scope>NUCLEOTIDE SEQUENCE [LARGE SCALE GENOMIC DNA]</scope>
    <source>
        <strain evidence="8 9">KMB7</strain>
    </source>
</reference>
<evidence type="ECO:0000256" key="6">
    <source>
        <dbReference type="SAM" id="MobiDB-lite"/>
    </source>
</evidence>
<dbReference type="EMBL" id="SIXI01000004">
    <property type="protein sequence ID" value="TBO30260.1"/>
    <property type="molecule type" value="Genomic_DNA"/>
</dbReference>
<protein>
    <submittedName>
        <fullName evidence="8">PLP-dependent aminotransferase family protein</fullName>
    </submittedName>
</protein>
<keyword evidence="5" id="KW-0804">Transcription</keyword>
<proteinExistence type="inferred from homology"/>
<dbReference type="Proteomes" id="UP000292120">
    <property type="component" value="Unassembled WGS sequence"/>
</dbReference>
<keyword evidence="3" id="KW-0805">Transcription regulation</keyword>
<dbReference type="Gene3D" id="3.40.640.10">
    <property type="entry name" value="Type I PLP-dependent aspartate aminotransferase-like (Major domain)"/>
    <property type="match status" value="1"/>
</dbReference>
<dbReference type="Pfam" id="PF00155">
    <property type="entry name" value="Aminotran_1_2"/>
    <property type="match status" value="1"/>
</dbReference>
<dbReference type="PANTHER" id="PTHR46577">
    <property type="entry name" value="HTH-TYPE TRANSCRIPTIONAL REGULATORY PROTEIN GABR"/>
    <property type="match status" value="1"/>
</dbReference>
<evidence type="ECO:0000313" key="8">
    <source>
        <dbReference type="EMBL" id="TBO30260.1"/>
    </source>
</evidence>
<evidence type="ECO:0000256" key="2">
    <source>
        <dbReference type="ARBA" id="ARBA00022898"/>
    </source>
</evidence>
<gene>
    <name evidence="8" type="ORF">EYS42_11240</name>
</gene>
<keyword evidence="2" id="KW-0663">Pyridoxal phosphate</keyword>
<keyword evidence="4" id="KW-0238">DNA-binding</keyword>
<feature type="region of interest" description="Disordered" evidence="6">
    <location>
        <begin position="98"/>
        <end position="118"/>
    </location>
</feature>
<keyword evidence="8" id="KW-0032">Aminotransferase</keyword>
<dbReference type="InterPro" id="IPR036388">
    <property type="entry name" value="WH-like_DNA-bd_sf"/>
</dbReference>
<dbReference type="Gene3D" id="1.10.10.10">
    <property type="entry name" value="Winged helix-like DNA-binding domain superfamily/Winged helix DNA-binding domain"/>
    <property type="match status" value="1"/>
</dbReference>
<dbReference type="InterPro" id="IPR015424">
    <property type="entry name" value="PyrdxlP-dep_Trfase"/>
</dbReference>
<evidence type="ECO:0000256" key="3">
    <source>
        <dbReference type="ARBA" id="ARBA00023015"/>
    </source>
</evidence>
<comment type="similarity">
    <text evidence="1">In the C-terminal section; belongs to the class-I pyridoxal-phosphate-dependent aminotransferase family.</text>
</comment>
<keyword evidence="8" id="KW-0808">Transferase</keyword>
<feature type="domain" description="HTH gntR-type" evidence="7">
    <location>
        <begin position="35"/>
        <end position="102"/>
    </location>
</feature>
<evidence type="ECO:0000256" key="4">
    <source>
        <dbReference type="ARBA" id="ARBA00023125"/>
    </source>
</evidence>
<name>A0A4V6MTR0_9BURK</name>
<dbReference type="GO" id="GO:0003677">
    <property type="term" value="F:DNA binding"/>
    <property type="evidence" value="ECO:0007669"/>
    <property type="project" value="UniProtKB-KW"/>
</dbReference>
<dbReference type="GO" id="GO:0030170">
    <property type="term" value="F:pyridoxal phosphate binding"/>
    <property type="evidence" value="ECO:0007669"/>
    <property type="project" value="InterPro"/>
</dbReference>
<dbReference type="Pfam" id="PF00392">
    <property type="entry name" value="GntR"/>
    <property type="match status" value="1"/>
</dbReference>
<dbReference type="InterPro" id="IPR036390">
    <property type="entry name" value="WH_DNA-bd_sf"/>
</dbReference>
<dbReference type="AlphaFoldDB" id="A0A4V6MTR0"/>
<dbReference type="InterPro" id="IPR000524">
    <property type="entry name" value="Tscrpt_reg_HTH_GntR"/>
</dbReference>
<dbReference type="SUPFAM" id="SSF53383">
    <property type="entry name" value="PLP-dependent transferases"/>
    <property type="match status" value="1"/>
</dbReference>
<dbReference type="InterPro" id="IPR004839">
    <property type="entry name" value="Aminotransferase_I/II_large"/>
</dbReference>
<dbReference type="GO" id="GO:0003700">
    <property type="term" value="F:DNA-binding transcription factor activity"/>
    <property type="evidence" value="ECO:0007669"/>
    <property type="project" value="InterPro"/>
</dbReference>
<evidence type="ECO:0000313" key="9">
    <source>
        <dbReference type="Proteomes" id="UP000292120"/>
    </source>
</evidence>
<comment type="caution">
    <text evidence="8">The sequence shown here is derived from an EMBL/GenBank/DDBJ whole genome shotgun (WGS) entry which is preliminary data.</text>
</comment>
<sequence>MRRTTQATHHGATMSELNDLLEPTTFRAQAMGQGQTLQRALYERLKQAIGQGRLLPGARLPGSRELALELGMSRNGVIHAYELLTAEGHVQPTRQGTVVAPVGRPPSPPVTNPRSLPWHRMSQRSEGFDRRRTVADDLQPFMPGIPALDAFPQAVWGRSMARARQMAGADSLSYRPAAGEPELRQAIATYMRAARGLQCHADQVFVTDGTQQALELVARLLADPGDLAWIEHPGYGGARSAFVSAGLKLQPITVGPEGIDPPEAWWSERTPRLVYTTPSHQYPLGCTLSLSRRLHLIARAHAHGSWLVEDDYDSEFRHDGPPLAAMQGLEPHAPVVYVGTFSKTVFPALRLGFFVVPEAVVDRVAGVVGAWCPRGHALSQWALADFIDEGHFTRHLRRMRRLYRARQAALREALARHWPLPGQVLGGQAGMHLVLSLPATHDDRALAWLAHQAGQSPRPLSLYGTGGIDGFNGLVMGYANTPEGRMNHLVKQLAELTKA</sequence>
<dbReference type="InterPro" id="IPR015421">
    <property type="entry name" value="PyrdxlP-dep_Trfase_major"/>
</dbReference>
<dbReference type="CDD" id="cd07377">
    <property type="entry name" value="WHTH_GntR"/>
    <property type="match status" value="1"/>
</dbReference>
<dbReference type="PROSITE" id="PS50949">
    <property type="entry name" value="HTH_GNTR"/>
    <property type="match status" value="1"/>
</dbReference>
<evidence type="ECO:0000256" key="5">
    <source>
        <dbReference type="ARBA" id="ARBA00023163"/>
    </source>
</evidence>
<dbReference type="OrthoDB" id="9804020at2"/>
<evidence type="ECO:0000256" key="1">
    <source>
        <dbReference type="ARBA" id="ARBA00005384"/>
    </source>
</evidence>